<protein>
    <submittedName>
        <fullName evidence="1">Uncharacterized protein</fullName>
    </submittedName>
</protein>
<name>A0ABV3L1I5_9RHOB</name>
<proteinExistence type="predicted"/>
<dbReference type="EMBL" id="JBFBVU010000001">
    <property type="protein sequence ID" value="MEV8465368.1"/>
    <property type="molecule type" value="Genomic_DNA"/>
</dbReference>
<dbReference type="RefSeq" id="WP_366190797.1">
    <property type="nucleotide sequence ID" value="NZ_JBFBVU010000001.1"/>
</dbReference>
<organism evidence="1 2">
    <name type="scientific">Meridianimarinicoccus marinus</name>
    <dbReference type="NCBI Taxonomy" id="3231483"/>
    <lineage>
        <taxon>Bacteria</taxon>
        <taxon>Pseudomonadati</taxon>
        <taxon>Pseudomonadota</taxon>
        <taxon>Alphaproteobacteria</taxon>
        <taxon>Rhodobacterales</taxon>
        <taxon>Paracoccaceae</taxon>
        <taxon>Meridianimarinicoccus</taxon>
    </lineage>
</organism>
<evidence type="ECO:0000313" key="2">
    <source>
        <dbReference type="Proteomes" id="UP001553161"/>
    </source>
</evidence>
<dbReference type="Proteomes" id="UP001553161">
    <property type="component" value="Unassembled WGS sequence"/>
</dbReference>
<comment type="caution">
    <text evidence="1">The sequence shown here is derived from an EMBL/GenBank/DDBJ whole genome shotgun (WGS) entry which is preliminary data.</text>
</comment>
<accession>A0ABV3L1I5</accession>
<reference evidence="1 2" key="1">
    <citation type="submission" date="2024-07" db="EMBL/GenBank/DDBJ databases">
        <authorList>
            <person name="Kang M."/>
        </authorList>
    </citation>
    <scope>NUCLEOTIDE SEQUENCE [LARGE SCALE GENOMIC DNA]</scope>
    <source>
        <strain evidence="1 2">DFM31</strain>
    </source>
</reference>
<evidence type="ECO:0000313" key="1">
    <source>
        <dbReference type="EMBL" id="MEV8465368.1"/>
    </source>
</evidence>
<sequence length="42" mass="4255">MQTQKMVLFVGGELVAQVVADAGDVAALNPAVARSQINAGDV</sequence>
<gene>
    <name evidence="1" type="ORF">AB0T83_01050</name>
</gene>
<keyword evidence="2" id="KW-1185">Reference proteome</keyword>